<dbReference type="VEuPathDB" id="FungiDB:EYZ11_012193"/>
<dbReference type="AlphaFoldDB" id="A0A4S3J1G3"/>
<dbReference type="InterPro" id="IPR047655">
    <property type="entry name" value="Transpos_IS630-like"/>
</dbReference>
<evidence type="ECO:0000313" key="3">
    <source>
        <dbReference type="Proteomes" id="UP000308092"/>
    </source>
</evidence>
<name>A0A4S3J1G3_9EURO</name>
<sequence>MAPNLAASQHELIRDMILSRSLTTAQMADVAGCSERSIRYIRSNLRLFGSVKAPPNKAGRPRTVTPPMLDALREHLLAKPDLYLDEMAVFLWDEFDTLVTTASIRRALISVGWSKKAARRIAQERNADLRDYYLHSLSDFRSYRLVYVDESGCDKRIGFRRTAWSPVGVTPVQISRFHREQRYQILPAYAQDGVILARVFQGSTDASIFEDFVEQLLHHCGRWPEPKSVLIMDNASFHHTERLEQMCSDAGVKLMYLPPYSPDLNPIEEMFAELKAFIKRNWKVYEEDPEQGFDAFLEWCIDVVGARTQSAEGHFRHAGSTVEEI</sequence>
<dbReference type="InterPro" id="IPR012337">
    <property type="entry name" value="RNaseH-like_sf"/>
</dbReference>
<dbReference type="InterPro" id="IPR036397">
    <property type="entry name" value="RNaseH_sf"/>
</dbReference>
<organism evidence="2 3">
    <name type="scientific">Aspergillus tanneri</name>
    <dbReference type="NCBI Taxonomy" id="1220188"/>
    <lineage>
        <taxon>Eukaryota</taxon>
        <taxon>Fungi</taxon>
        <taxon>Dikarya</taxon>
        <taxon>Ascomycota</taxon>
        <taxon>Pezizomycotina</taxon>
        <taxon>Eurotiomycetes</taxon>
        <taxon>Eurotiomycetidae</taxon>
        <taxon>Eurotiales</taxon>
        <taxon>Aspergillaceae</taxon>
        <taxon>Aspergillus</taxon>
        <taxon>Aspergillus subgen. Circumdati</taxon>
    </lineage>
</organism>
<gene>
    <name evidence="2" type="ORF">EYZ11_012193</name>
</gene>
<accession>A0A4S3J1G3</accession>
<dbReference type="NCBIfam" id="NF033545">
    <property type="entry name" value="transpos_IS630"/>
    <property type="match status" value="1"/>
</dbReference>
<dbReference type="Pfam" id="PF13358">
    <property type="entry name" value="DDE_3"/>
    <property type="match status" value="1"/>
</dbReference>
<keyword evidence="3" id="KW-1185">Reference proteome</keyword>
<dbReference type="GO" id="GO:0003676">
    <property type="term" value="F:nucleic acid binding"/>
    <property type="evidence" value="ECO:0007669"/>
    <property type="project" value="InterPro"/>
</dbReference>
<feature type="domain" description="Tc1-like transposase DDE" evidence="1">
    <location>
        <begin position="144"/>
        <end position="280"/>
    </location>
</feature>
<evidence type="ECO:0000259" key="1">
    <source>
        <dbReference type="Pfam" id="PF13358"/>
    </source>
</evidence>
<dbReference type="PANTHER" id="PTHR46564:SF1">
    <property type="entry name" value="TRANSPOSASE"/>
    <property type="match status" value="1"/>
</dbReference>
<dbReference type="SUPFAM" id="SSF53098">
    <property type="entry name" value="Ribonuclease H-like"/>
    <property type="match status" value="1"/>
</dbReference>
<reference evidence="2 3" key="1">
    <citation type="submission" date="2019-03" db="EMBL/GenBank/DDBJ databases">
        <title>The genome sequence of a newly discovered highly antifungal drug resistant Aspergillus species, Aspergillus tanneri NIH 1004.</title>
        <authorList>
            <person name="Mounaud S."/>
            <person name="Singh I."/>
            <person name="Joardar V."/>
            <person name="Pakala S."/>
            <person name="Pakala S."/>
            <person name="Venepally P."/>
            <person name="Hoover J."/>
            <person name="Nierman W."/>
            <person name="Chung J."/>
            <person name="Losada L."/>
        </authorList>
    </citation>
    <scope>NUCLEOTIDE SEQUENCE [LARGE SCALE GENOMIC DNA]</scope>
    <source>
        <strain evidence="2 3">NIH1004</strain>
    </source>
</reference>
<comment type="caution">
    <text evidence="2">The sequence shown here is derived from an EMBL/GenBank/DDBJ whole genome shotgun (WGS) entry which is preliminary data.</text>
</comment>
<evidence type="ECO:0000313" key="2">
    <source>
        <dbReference type="EMBL" id="THC88362.1"/>
    </source>
</evidence>
<dbReference type="SUPFAM" id="SSF46689">
    <property type="entry name" value="Homeodomain-like"/>
    <property type="match status" value="1"/>
</dbReference>
<proteinExistence type="predicted"/>
<dbReference type="Proteomes" id="UP000308092">
    <property type="component" value="Unassembled WGS sequence"/>
</dbReference>
<dbReference type="STRING" id="1220188.A0A4S3J1G3"/>
<dbReference type="EMBL" id="SOSA01000867">
    <property type="protein sequence ID" value="THC88362.1"/>
    <property type="molecule type" value="Genomic_DNA"/>
</dbReference>
<dbReference type="InterPro" id="IPR038717">
    <property type="entry name" value="Tc1-like_DDE_dom"/>
</dbReference>
<dbReference type="InterPro" id="IPR009057">
    <property type="entry name" value="Homeodomain-like_sf"/>
</dbReference>
<dbReference type="Gene3D" id="3.30.420.10">
    <property type="entry name" value="Ribonuclease H-like superfamily/Ribonuclease H"/>
    <property type="match status" value="1"/>
</dbReference>
<dbReference type="PANTHER" id="PTHR46564">
    <property type="entry name" value="TRANSPOSASE"/>
    <property type="match status" value="1"/>
</dbReference>
<protein>
    <recommendedName>
        <fullName evidence="1">Tc1-like transposase DDE domain-containing protein</fullName>
    </recommendedName>
</protein>